<name>A0A850H4B4_9SPHN</name>
<reference evidence="3 4" key="1">
    <citation type="submission" date="2020-06" db="EMBL/GenBank/DDBJ databases">
        <title>Altererythrobacter sp. HHU K3-1.</title>
        <authorList>
            <person name="Zhang D."/>
            <person name="Xue H."/>
        </authorList>
    </citation>
    <scope>NUCLEOTIDE SEQUENCE [LARGE SCALE GENOMIC DNA]</scope>
    <source>
        <strain evidence="3 4">HHU K3-1</strain>
    </source>
</reference>
<keyword evidence="4" id="KW-1185">Reference proteome</keyword>
<dbReference type="InterPro" id="IPR018535">
    <property type="entry name" value="DUF1996"/>
</dbReference>
<evidence type="ECO:0000313" key="4">
    <source>
        <dbReference type="Proteomes" id="UP000561438"/>
    </source>
</evidence>
<dbReference type="AlphaFoldDB" id="A0A850H4B4"/>
<sequence>MKFGISLTALLSTTLLAATPALSEQERPVDPAQYDPAQYDPAISQLRFALDMADNAMGKLRDAVEKLERDPAKAAPAKPANAVARTAGQVGKVSDGLDFEGSIGPLRQAKSAAPDVVGAFRFVCSTGHLAYNDPLVYPGQKGASHLHQFFGNLNADENSTYESLRASGESTCSNDLNRSAYWIPALLTGDGRVVQPQYIGVYYKRRPANDPWFNRFENTPARIPRGLSYIFGWDAAKKNEKQYNPTKFSCDNKKGTMSEVLADCPAGSVFHARITAPGCWDGKSLSASDYRSHTAYSVRNRMTGQASCPASHKYVLPAFSLIVRYNIEAGDKPSNWHYASDHMAPEEFREPGYTFHADWLGAWNDEALDTWQDNCIDKMLNCSDGDLGNGTIMKRNKHYHNKVDTPHLVPVPPRPGKHAGH</sequence>
<dbReference type="PANTHER" id="PTHR43662:SF3">
    <property type="entry name" value="DOMAIN PROTEIN, PUTATIVE (AFU_ORTHOLOGUE AFUA_6G11970)-RELATED"/>
    <property type="match status" value="1"/>
</dbReference>
<feature type="domain" description="DUF1996" evidence="2">
    <location>
        <begin position="133"/>
        <end position="363"/>
    </location>
</feature>
<protein>
    <submittedName>
        <fullName evidence="3">DUF1996 domain-containing protein</fullName>
    </submittedName>
</protein>
<dbReference type="Proteomes" id="UP000561438">
    <property type="component" value="Unassembled WGS sequence"/>
</dbReference>
<feature type="chain" id="PRO_5032910737" evidence="1">
    <location>
        <begin position="18"/>
        <end position="421"/>
    </location>
</feature>
<evidence type="ECO:0000259" key="2">
    <source>
        <dbReference type="Pfam" id="PF09362"/>
    </source>
</evidence>
<organism evidence="3 4">
    <name type="scientific">Qipengyuania atrilutea</name>
    <dbReference type="NCBI Taxonomy" id="2744473"/>
    <lineage>
        <taxon>Bacteria</taxon>
        <taxon>Pseudomonadati</taxon>
        <taxon>Pseudomonadota</taxon>
        <taxon>Alphaproteobacteria</taxon>
        <taxon>Sphingomonadales</taxon>
        <taxon>Erythrobacteraceae</taxon>
        <taxon>Qipengyuania</taxon>
    </lineage>
</organism>
<dbReference type="EMBL" id="JABWGV010000003">
    <property type="protein sequence ID" value="NVD45486.1"/>
    <property type="molecule type" value="Genomic_DNA"/>
</dbReference>
<gene>
    <name evidence="3" type="ORF">HUV48_10755</name>
</gene>
<comment type="caution">
    <text evidence="3">The sequence shown here is derived from an EMBL/GenBank/DDBJ whole genome shotgun (WGS) entry which is preliminary data.</text>
</comment>
<dbReference type="Pfam" id="PF09362">
    <property type="entry name" value="DUF1996"/>
    <property type="match status" value="1"/>
</dbReference>
<keyword evidence="1" id="KW-0732">Signal</keyword>
<evidence type="ECO:0000313" key="3">
    <source>
        <dbReference type="EMBL" id="NVD45486.1"/>
    </source>
</evidence>
<accession>A0A850H4B4</accession>
<feature type="signal peptide" evidence="1">
    <location>
        <begin position="1"/>
        <end position="17"/>
    </location>
</feature>
<evidence type="ECO:0000256" key="1">
    <source>
        <dbReference type="SAM" id="SignalP"/>
    </source>
</evidence>
<dbReference type="RefSeq" id="WP_176267755.1">
    <property type="nucleotide sequence ID" value="NZ_JABWGV010000003.1"/>
</dbReference>
<dbReference type="PANTHER" id="PTHR43662">
    <property type="match status" value="1"/>
</dbReference>
<proteinExistence type="predicted"/>